<dbReference type="Proteomes" id="UP000052008">
    <property type="component" value="Unassembled WGS sequence"/>
</dbReference>
<feature type="binding site" evidence="6">
    <location>
        <begin position="247"/>
        <end position="251"/>
    </location>
    <ligand>
        <name>FAD</name>
        <dbReference type="ChEBI" id="CHEBI:57692"/>
    </ligand>
</feature>
<keyword evidence="5" id="KW-0249">Electron transport</keyword>
<dbReference type="GO" id="GO:0009055">
    <property type="term" value="F:electron transfer activity"/>
    <property type="evidence" value="ECO:0007669"/>
    <property type="project" value="InterPro"/>
</dbReference>
<evidence type="ECO:0000313" key="8">
    <source>
        <dbReference type="EMBL" id="KPJ54248.1"/>
    </source>
</evidence>
<dbReference type="GO" id="GO:0033539">
    <property type="term" value="P:fatty acid beta-oxidation using acyl-CoA dehydrogenase"/>
    <property type="evidence" value="ECO:0007669"/>
    <property type="project" value="TreeGrafter"/>
</dbReference>
<evidence type="ECO:0000256" key="5">
    <source>
        <dbReference type="ARBA" id="ARBA00022982"/>
    </source>
</evidence>
<gene>
    <name evidence="8" type="ORF">AMJ39_01315</name>
</gene>
<dbReference type="InterPro" id="IPR029035">
    <property type="entry name" value="DHS-like_NAD/FAD-binding_dom"/>
</dbReference>
<evidence type="ECO:0000256" key="4">
    <source>
        <dbReference type="ARBA" id="ARBA00022827"/>
    </source>
</evidence>
<evidence type="ECO:0000259" key="7">
    <source>
        <dbReference type="SMART" id="SM00893"/>
    </source>
</evidence>
<feature type="binding site" evidence="6">
    <location>
        <begin position="264"/>
        <end position="271"/>
    </location>
    <ligand>
        <name>FAD</name>
        <dbReference type="ChEBI" id="CHEBI:57692"/>
    </ligand>
</feature>
<dbReference type="Pfam" id="PF00766">
    <property type="entry name" value="ETF_alpha"/>
    <property type="match status" value="1"/>
</dbReference>
<comment type="similarity">
    <text evidence="1">Belongs to the ETF alpha-subunit/FixB family.</text>
</comment>
<feature type="binding site" evidence="6">
    <location>
        <begin position="233"/>
        <end position="234"/>
    </location>
    <ligand>
        <name>FAD</name>
        <dbReference type="ChEBI" id="CHEBI:57692"/>
    </ligand>
</feature>
<protein>
    <submittedName>
        <fullName evidence="8">Electron transfer flavoprotein subunit alpha</fullName>
    </submittedName>
</protein>
<keyword evidence="2" id="KW-0813">Transport</keyword>
<dbReference type="PANTHER" id="PTHR43153">
    <property type="entry name" value="ELECTRON TRANSFER FLAVOPROTEIN ALPHA"/>
    <property type="match status" value="1"/>
</dbReference>
<accession>A0A0S7WVP9</accession>
<feature type="domain" description="Electron transfer flavoprotein alpha/beta-subunit N-terminal" evidence="7">
    <location>
        <begin position="1"/>
        <end position="191"/>
    </location>
</feature>
<keyword evidence="4 6" id="KW-0274">FAD</keyword>
<dbReference type="PATRIC" id="fig|1703770.3.peg.2064"/>
<dbReference type="InterPro" id="IPR014729">
    <property type="entry name" value="Rossmann-like_a/b/a_fold"/>
</dbReference>
<evidence type="ECO:0000256" key="2">
    <source>
        <dbReference type="ARBA" id="ARBA00022448"/>
    </source>
</evidence>
<dbReference type="GO" id="GO:0050660">
    <property type="term" value="F:flavin adenine dinucleotide binding"/>
    <property type="evidence" value="ECO:0007669"/>
    <property type="project" value="InterPro"/>
</dbReference>
<dbReference type="SUPFAM" id="SSF52467">
    <property type="entry name" value="DHS-like NAD/FAD-binding domain"/>
    <property type="match status" value="1"/>
</dbReference>
<evidence type="ECO:0000256" key="1">
    <source>
        <dbReference type="ARBA" id="ARBA00005817"/>
    </source>
</evidence>
<evidence type="ECO:0000256" key="3">
    <source>
        <dbReference type="ARBA" id="ARBA00022630"/>
    </source>
</evidence>
<comment type="cofactor">
    <cofactor evidence="6">
        <name>FAD</name>
        <dbReference type="ChEBI" id="CHEBI:57692"/>
    </cofactor>
    <text evidence="6">Binds 1 FAD per dimer.</text>
</comment>
<sequence length="321" mass="34115">MRKGEARRVSLELLSQAREFADTLGKDVVAIVCGKGIRDAAGTLAQYGADRVLLVEHDALEHYTTDAYASALTEALRRQQPAIVLFGATVLGKDLAPRVATRIGAGLATDCTDLNVTGDGQTLKAYRPMYGGKVIAEVDWPHGGIQMATVRPNIFPLGEPDAARTAETETLEFVPSPEPARTAIVEMIETVGERINVADAEVVVSGGRGMKGAENFKILEELADLLSAAVGASRSAVDEGWRDHADQVGQTGKVISPNLYIACGISGAIQHLVGMSSSKCIVAINKDPEAPIFKIADYGIVADLFEAVPIVTQELRHILGE</sequence>
<dbReference type="CDD" id="cd01715">
    <property type="entry name" value="ETF_alpha"/>
    <property type="match status" value="1"/>
</dbReference>
<keyword evidence="3" id="KW-0285">Flavoprotein</keyword>
<dbReference type="Gene3D" id="3.40.50.620">
    <property type="entry name" value="HUPs"/>
    <property type="match status" value="1"/>
</dbReference>
<proteinExistence type="inferred from homology"/>
<dbReference type="PIRSF" id="PIRSF000089">
    <property type="entry name" value="Electra_flavoP_a"/>
    <property type="match status" value="1"/>
</dbReference>
<organism evidence="8 9">
    <name type="scientific">candidate division TA06 bacterium DG_24</name>
    <dbReference type="NCBI Taxonomy" id="1703770"/>
    <lineage>
        <taxon>Bacteria</taxon>
        <taxon>Bacteria division TA06</taxon>
    </lineage>
</organism>
<feature type="binding site" evidence="6">
    <location>
        <position position="285"/>
    </location>
    <ligand>
        <name>FAD</name>
        <dbReference type="ChEBI" id="CHEBI:57692"/>
    </ligand>
</feature>
<comment type="caution">
    <text evidence="8">The sequence shown here is derived from an EMBL/GenBank/DDBJ whole genome shotgun (WGS) entry which is preliminary data.</text>
</comment>
<dbReference type="PROSITE" id="PS00696">
    <property type="entry name" value="ETF_ALPHA"/>
    <property type="match status" value="1"/>
</dbReference>
<dbReference type="InterPro" id="IPR001308">
    <property type="entry name" value="ETF_a/FixB"/>
</dbReference>
<dbReference type="AlphaFoldDB" id="A0A0S7WVP9"/>
<name>A0A0S7WVP9_UNCT6</name>
<dbReference type="SUPFAM" id="SSF52402">
    <property type="entry name" value="Adenine nucleotide alpha hydrolases-like"/>
    <property type="match status" value="1"/>
</dbReference>
<dbReference type="Pfam" id="PF01012">
    <property type="entry name" value="ETF"/>
    <property type="match status" value="1"/>
</dbReference>
<reference evidence="8 9" key="1">
    <citation type="journal article" date="2015" name="Microbiome">
        <title>Genomic resolution of linkages in carbon, nitrogen, and sulfur cycling among widespread estuary sediment bacteria.</title>
        <authorList>
            <person name="Baker B.J."/>
            <person name="Lazar C.S."/>
            <person name="Teske A.P."/>
            <person name="Dick G.J."/>
        </authorList>
    </citation>
    <scope>NUCLEOTIDE SEQUENCE [LARGE SCALE GENOMIC DNA]</scope>
    <source>
        <strain evidence="8">DG_24</strain>
    </source>
</reference>
<dbReference type="InterPro" id="IPR014731">
    <property type="entry name" value="ETF_asu_C"/>
</dbReference>
<evidence type="ECO:0000256" key="6">
    <source>
        <dbReference type="PIRSR" id="PIRSR000089-1"/>
    </source>
</evidence>
<evidence type="ECO:0000313" key="9">
    <source>
        <dbReference type="Proteomes" id="UP000052008"/>
    </source>
</evidence>
<dbReference type="Gene3D" id="3.40.50.1220">
    <property type="entry name" value="TPP-binding domain"/>
    <property type="match status" value="1"/>
</dbReference>
<feature type="binding site" evidence="6">
    <location>
        <position position="208"/>
    </location>
    <ligand>
        <name>FAD</name>
        <dbReference type="ChEBI" id="CHEBI:57692"/>
    </ligand>
</feature>
<dbReference type="PANTHER" id="PTHR43153:SF1">
    <property type="entry name" value="ELECTRON TRANSFER FLAVOPROTEIN SUBUNIT ALPHA, MITOCHONDRIAL"/>
    <property type="match status" value="1"/>
</dbReference>
<dbReference type="InterPro" id="IPR018206">
    <property type="entry name" value="ETF_asu_C_CS"/>
</dbReference>
<dbReference type="EMBL" id="LIZS01000005">
    <property type="protein sequence ID" value="KPJ54248.1"/>
    <property type="molecule type" value="Genomic_DNA"/>
</dbReference>
<dbReference type="STRING" id="1703770.AMJ39_01315"/>
<dbReference type="InterPro" id="IPR033947">
    <property type="entry name" value="ETF_alpha_N"/>
</dbReference>
<dbReference type="InterPro" id="IPR014730">
    <property type="entry name" value="ETF_a/b_N"/>
</dbReference>
<dbReference type="FunFam" id="3.40.50.1220:FF:000001">
    <property type="entry name" value="Electron transfer flavoprotein, alpha subunit"/>
    <property type="match status" value="1"/>
</dbReference>
<dbReference type="SMART" id="SM00893">
    <property type="entry name" value="ETF"/>
    <property type="match status" value="1"/>
</dbReference>